<dbReference type="Proteomes" id="UP001499993">
    <property type="component" value="Unassembled WGS sequence"/>
</dbReference>
<keyword evidence="2" id="KW-0472">Membrane</keyword>
<comment type="caution">
    <text evidence="3">The sequence shown here is derived from an EMBL/GenBank/DDBJ whole genome shotgun (WGS) entry which is preliminary data.</text>
</comment>
<keyword evidence="2" id="KW-1133">Transmembrane helix</keyword>
<organism evidence="3 4">
    <name type="scientific">Streptomonospora halophila</name>
    <dbReference type="NCBI Taxonomy" id="427369"/>
    <lineage>
        <taxon>Bacteria</taxon>
        <taxon>Bacillati</taxon>
        <taxon>Actinomycetota</taxon>
        <taxon>Actinomycetes</taxon>
        <taxon>Streptosporangiales</taxon>
        <taxon>Nocardiopsidaceae</taxon>
        <taxon>Streptomonospora</taxon>
    </lineage>
</organism>
<feature type="transmembrane region" description="Helical" evidence="2">
    <location>
        <begin position="76"/>
        <end position="101"/>
    </location>
</feature>
<feature type="compositionally biased region" description="Pro residues" evidence="1">
    <location>
        <begin position="21"/>
        <end position="68"/>
    </location>
</feature>
<keyword evidence="4" id="KW-1185">Reference proteome</keyword>
<dbReference type="EMBL" id="BAABIK010000018">
    <property type="protein sequence ID" value="GAA4946924.1"/>
    <property type="molecule type" value="Genomic_DNA"/>
</dbReference>
<gene>
    <name evidence="3" type="ORF">GCM10023224_33090</name>
</gene>
<keyword evidence="2" id="KW-0812">Transmembrane</keyword>
<reference evidence="4" key="1">
    <citation type="journal article" date="2019" name="Int. J. Syst. Evol. Microbiol.">
        <title>The Global Catalogue of Microorganisms (GCM) 10K type strain sequencing project: providing services to taxonomists for standard genome sequencing and annotation.</title>
        <authorList>
            <consortium name="The Broad Institute Genomics Platform"/>
            <consortium name="The Broad Institute Genome Sequencing Center for Infectious Disease"/>
            <person name="Wu L."/>
            <person name="Ma J."/>
        </authorList>
    </citation>
    <scope>NUCLEOTIDE SEQUENCE [LARGE SCALE GENOMIC DNA]</scope>
    <source>
        <strain evidence="4">JCM 18123</strain>
    </source>
</reference>
<protein>
    <submittedName>
        <fullName evidence="3">Uncharacterized protein</fullName>
    </submittedName>
</protein>
<sequence length="232" mass="23156">MSYPQDPGWPPQSGPQGPWQQPAPGPGGPHYPGPPGDSGPGYGTPPGPPPGGSPGMPGSPYPPPPGGRPPGGGGNVGLILVVISVCLAVLVVVGGIAFVLLSSSGGSGGQGAGGSVQETYEGTWDGTLDQYDSAGNTMGTWSLTVEISGEKISAEEYGLGGTDDGRCTWEISDAQGTESSLTFTYSVANDPDCVNNGQVTLEPAGGDALDVKVTSVLEDGSESDSEGTLQRQ</sequence>
<name>A0ABP9GKY3_9ACTN</name>
<proteinExistence type="predicted"/>
<accession>A0ABP9GKY3</accession>
<evidence type="ECO:0000313" key="3">
    <source>
        <dbReference type="EMBL" id="GAA4946924.1"/>
    </source>
</evidence>
<dbReference type="RefSeq" id="WP_344141434.1">
    <property type="nucleotide sequence ID" value="NZ_BAABIK010000018.1"/>
</dbReference>
<feature type="region of interest" description="Disordered" evidence="1">
    <location>
        <begin position="1"/>
        <end position="69"/>
    </location>
</feature>
<evidence type="ECO:0000256" key="1">
    <source>
        <dbReference type="SAM" id="MobiDB-lite"/>
    </source>
</evidence>
<evidence type="ECO:0000256" key="2">
    <source>
        <dbReference type="SAM" id="Phobius"/>
    </source>
</evidence>
<evidence type="ECO:0000313" key="4">
    <source>
        <dbReference type="Proteomes" id="UP001499993"/>
    </source>
</evidence>